<dbReference type="Proteomes" id="UP000275024">
    <property type="component" value="Unassembled WGS sequence"/>
</dbReference>
<keyword evidence="3" id="KW-0378">Hydrolase</keyword>
<organism evidence="3 6">
    <name type="scientific">Streptomyces radicis</name>
    <dbReference type="NCBI Taxonomy" id="1750517"/>
    <lineage>
        <taxon>Bacteria</taxon>
        <taxon>Bacillati</taxon>
        <taxon>Actinomycetota</taxon>
        <taxon>Actinomycetes</taxon>
        <taxon>Kitasatosporales</taxon>
        <taxon>Streptomycetaceae</taxon>
        <taxon>Streptomyces</taxon>
    </lineage>
</organism>
<dbReference type="Pfam" id="PF13472">
    <property type="entry name" value="Lipase_GDSL_2"/>
    <property type="match status" value="1"/>
</dbReference>
<evidence type="ECO:0000313" key="6">
    <source>
        <dbReference type="Proteomes" id="UP000275024"/>
    </source>
</evidence>
<name>A0A3A9W673_9ACTN</name>
<comment type="caution">
    <text evidence="3">The sequence shown here is derived from an EMBL/GenBank/DDBJ whole genome shotgun (WGS) entry which is preliminary data.</text>
</comment>
<dbReference type="InterPro" id="IPR053140">
    <property type="entry name" value="GDSL_Rv0518-like"/>
</dbReference>
<feature type="region of interest" description="Disordered" evidence="1">
    <location>
        <begin position="28"/>
        <end position="99"/>
    </location>
</feature>
<sequence>MSHRRAFALLAGVLAVLLGVAVGIGTGREARREPTPPPPSPAHEASEGDEGNEAGDTDAPGEASQADDTPARPVWVGTWSAAPSGPEPGTRDGLPGHSLRNVVRTSIGGERTRVELSNRYGTAPVTFTDATVALSARGGPDARPETLRALTFDGRGSVTVPPGGSVVSDPAALAVPPAADLLVSFHTPDPSGPVTHHRLAQQTSWAAAGNHAASASGAAFTEPFASWRYVTGVHVLTDVAEGAVVVLGDSLTDGALSTPGANRRWTDALATRLRDEPGAPALGVLNLGISGNRLLRDALPDRSFNGAAGLRRLPDDALAAPGAGTLVIQLGINDILFEPRDDPDAVIAGLRTAAERGHAAGLRVVGATLGPFGGHAEDDPGRERVRQRVNAAIRDGGMFDAVIDFDRALRDPAAPARLLPRYDSGDGLHPNDAGYAAMADAVDPRALLPTPRDGLGPSNG</sequence>
<dbReference type="Gene3D" id="3.40.50.1110">
    <property type="entry name" value="SGNH hydrolase"/>
    <property type="match status" value="1"/>
</dbReference>
<proteinExistence type="predicted"/>
<evidence type="ECO:0000313" key="5">
    <source>
        <dbReference type="Proteomes" id="UP000268652"/>
    </source>
</evidence>
<dbReference type="GO" id="GO:0016787">
    <property type="term" value="F:hydrolase activity"/>
    <property type="evidence" value="ECO:0007669"/>
    <property type="project" value="UniProtKB-KW"/>
</dbReference>
<dbReference type="Proteomes" id="UP000268652">
    <property type="component" value="Unassembled WGS sequence"/>
</dbReference>
<dbReference type="InterPro" id="IPR036514">
    <property type="entry name" value="SGNH_hydro_sf"/>
</dbReference>
<dbReference type="OrthoDB" id="1828825at2"/>
<dbReference type="PANTHER" id="PTHR43784:SF2">
    <property type="entry name" value="GDSL-LIKE LIPASE_ACYLHYDROLASE, PUTATIVE (AFU_ORTHOLOGUE AFUA_2G00820)-RELATED"/>
    <property type="match status" value="1"/>
</dbReference>
<protein>
    <submittedName>
        <fullName evidence="3">SGNH/GDSL hydrolase family protein</fullName>
    </submittedName>
</protein>
<evidence type="ECO:0000313" key="3">
    <source>
        <dbReference type="EMBL" id="RKN07933.1"/>
    </source>
</evidence>
<dbReference type="EMBL" id="RBDX01000013">
    <property type="protein sequence ID" value="RKN07933.1"/>
    <property type="molecule type" value="Genomic_DNA"/>
</dbReference>
<dbReference type="SUPFAM" id="SSF52266">
    <property type="entry name" value="SGNH hydrolase"/>
    <property type="match status" value="1"/>
</dbReference>
<feature type="compositionally biased region" description="Acidic residues" evidence="1">
    <location>
        <begin position="47"/>
        <end position="56"/>
    </location>
</feature>
<evidence type="ECO:0000259" key="2">
    <source>
        <dbReference type="Pfam" id="PF13472"/>
    </source>
</evidence>
<dbReference type="PANTHER" id="PTHR43784">
    <property type="entry name" value="GDSL-LIKE LIPASE/ACYLHYDROLASE, PUTATIVE (AFU_ORTHOLOGUE AFUA_2G00820)-RELATED"/>
    <property type="match status" value="1"/>
</dbReference>
<gene>
    <name evidence="4" type="ORF">D7318_17470</name>
    <name evidence="3" type="ORF">D7319_17450</name>
</gene>
<dbReference type="AlphaFoldDB" id="A0A3A9W673"/>
<evidence type="ECO:0000256" key="1">
    <source>
        <dbReference type="SAM" id="MobiDB-lite"/>
    </source>
</evidence>
<accession>A0A3A9W673</accession>
<dbReference type="InterPro" id="IPR013830">
    <property type="entry name" value="SGNH_hydro"/>
</dbReference>
<dbReference type="EMBL" id="RBDY01000012">
    <property type="protein sequence ID" value="RKN20777.1"/>
    <property type="molecule type" value="Genomic_DNA"/>
</dbReference>
<keyword evidence="5" id="KW-1185">Reference proteome</keyword>
<feature type="domain" description="SGNH hydrolase-type esterase" evidence="2">
    <location>
        <begin position="246"/>
        <end position="437"/>
    </location>
</feature>
<dbReference type="CDD" id="cd01830">
    <property type="entry name" value="XynE_like"/>
    <property type="match status" value="1"/>
</dbReference>
<evidence type="ECO:0000313" key="4">
    <source>
        <dbReference type="EMBL" id="RKN20777.1"/>
    </source>
</evidence>
<reference evidence="5 6" key="1">
    <citation type="submission" date="2018-09" db="EMBL/GenBank/DDBJ databases">
        <title>Streptomyces sp. nov. DS1-2, an endophytic actinomycete isolated from roots of Dendrobium scabrilingue.</title>
        <authorList>
            <person name="Kuncharoen N."/>
            <person name="Kudo T."/>
            <person name="Ohkuma M."/>
            <person name="Yuki M."/>
            <person name="Tanasupawat S."/>
        </authorList>
    </citation>
    <scope>NUCLEOTIDE SEQUENCE [LARGE SCALE GENOMIC DNA]</scope>
    <source>
        <strain evidence="3 6">AZ1-7</strain>
        <strain evidence="4 5">DS1-2</strain>
    </source>
</reference>